<keyword evidence="6" id="KW-0266">Ethylene biosynthesis</keyword>
<evidence type="ECO:0000313" key="14">
    <source>
        <dbReference type="Proteomes" id="UP001243757"/>
    </source>
</evidence>
<dbReference type="Gene3D" id="2.60.120.330">
    <property type="entry name" value="B-lactam Antibiotic, Isopenicillin N Synthase, Chain"/>
    <property type="match status" value="1"/>
</dbReference>
<protein>
    <recommendedName>
        <fullName evidence="5">2-oxoglutarate-dependent ethylene/succinate-forming enzyme</fullName>
        <ecNumber evidence="4">1.13.12.19</ecNumber>
        <ecNumber evidence="3">1.14.20.7</ecNumber>
    </recommendedName>
    <alternativeName>
        <fullName evidence="7">2-oxoglutarate dioxygenase (ethylene-forming)</fullName>
    </alternativeName>
    <alternativeName>
        <fullName evidence="8">2-oxoglutarate/L-arginine monooxygenase/decarboxylase (succinate-forming)</fullName>
    </alternativeName>
</protein>
<keyword evidence="14" id="KW-1185">Reference proteome</keyword>
<dbReference type="Proteomes" id="UP001243757">
    <property type="component" value="Unassembled WGS sequence"/>
</dbReference>
<evidence type="ECO:0000313" key="13">
    <source>
        <dbReference type="EMBL" id="MDK3020141.1"/>
    </source>
</evidence>
<dbReference type="PROSITE" id="PS51471">
    <property type="entry name" value="FE2OG_OXY"/>
    <property type="match status" value="1"/>
</dbReference>
<sequence length="329" mass="37138">MIIYEPPHAATEIPLIDLTDSFSDDLEKRKAVAWEIHKACVDTGFFYIKNHGIPQEVMDAQLKLAAEFFDLPMEEKMKLDSVQQHSTRGYEPMAAQTLDEGSPPGLKEGFMSSVEAGPDHRYTKLEVPGTGPNQWPDEAFPEFRPQYEAYVEKVLDLGRHLARLVALSLELPEDYFDEALVEPLHYCRILKYPPMPKDAAENQLGAGAHTDWGLLTLLLQDDIGGLEVRNADGQWISAPPIPGTYIINLGEMLPVITNDRYKANFHRVLNNKTDKTRYSCPTFCDPEYFYKVECAPTILEHDGYAKYPAMTAGEHLRAQFEKTFGIAAK</sequence>
<dbReference type="InterPro" id="IPR050231">
    <property type="entry name" value="Iron_ascorbate_oxido_reductase"/>
</dbReference>
<dbReference type="EC" id="1.13.12.19" evidence="4"/>
<evidence type="ECO:0000259" key="12">
    <source>
        <dbReference type="PROSITE" id="PS51471"/>
    </source>
</evidence>
<evidence type="ECO:0000256" key="8">
    <source>
        <dbReference type="ARBA" id="ARBA00031282"/>
    </source>
</evidence>
<evidence type="ECO:0000256" key="9">
    <source>
        <dbReference type="ARBA" id="ARBA00047725"/>
    </source>
</evidence>
<evidence type="ECO:0000256" key="7">
    <source>
        <dbReference type="ARBA" id="ARBA00031011"/>
    </source>
</evidence>
<keyword evidence="11" id="KW-0560">Oxidoreductase</keyword>
<comment type="cofactor">
    <cofactor evidence="1">
        <name>Fe(2+)</name>
        <dbReference type="ChEBI" id="CHEBI:29033"/>
    </cofactor>
</comment>
<reference evidence="13 14" key="1">
    <citation type="submission" date="2023-05" db="EMBL/GenBank/DDBJ databases">
        <title>Pseudodonghicola sp. nov.</title>
        <authorList>
            <person name="Huang J."/>
        </authorList>
    </citation>
    <scope>NUCLEOTIDE SEQUENCE [LARGE SCALE GENOMIC DNA]</scope>
    <source>
        <strain evidence="13 14">IC7</strain>
    </source>
</reference>
<keyword evidence="11" id="KW-0408">Iron</keyword>
<proteinExistence type="inferred from homology"/>
<dbReference type="InterPro" id="IPR005123">
    <property type="entry name" value="Oxoglu/Fe-dep_dioxygenase_dom"/>
</dbReference>
<dbReference type="InterPro" id="IPR044861">
    <property type="entry name" value="IPNS-like_FE2OG_OXY"/>
</dbReference>
<organism evidence="13 14">
    <name type="scientific">Pseudodonghicola flavimaris</name>
    <dbReference type="NCBI Taxonomy" id="3050036"/>
    <lineage>
        <taxon>Bacteria</taxon>
        <taxon>Pseudomonadati</taxon>
        <taxon>Pseudomonadota</taxon>
        <taxon>Alphaproteobacteria</taxon>
        <taxon>Rhodobacterales</taxon>
        <taxon>Paracoccaceae</taxon>
        <taxon>Pseudodonghicola</taxon>
    </lineage>
</organism>
<comment type="pathway">
    <text evidence="2">Alkene biosynthesis; ethylene biosynthesis via 2-oxoglutarate.</text>
</comment>
<dbReference type="Pfam" id="PF14226">
    <property type="entry name" value="DIOX_N"/>
    <property type="match status" value="1"/>
</dbReference>
<dbReference type="SUPFAM" id="SSF51197">
    <property type="entry name" value="Clavaminate synthase-like"/>
    <property type="match status" value="1"/>
</dbReference>
<comment type="catalytic activity">
    <reaction evidence="9">
        <text>2-oxoglutarate + O2 + 2 H(+) = ethene + 3 CO2 + H2O</text>
        <dbReference type="Rhea" id="RHEA:31523"/>
        <dbReference type="ChEBI" id="CHEBI:15377"/>
        <dbReference type="ChEBI" id="CHEBI:15378"/>
        <dbReference type="ChEBI" id="CHEBI:15379"/>
        <dbReference type="ChEBI" id="CHEBI:16526"/>
        <dbReference type="ChEBI" id="CHEBI:16810"/>
        <dbReference type="ChEBI" id="CHEBI:18153"/>
        <dbReference type="EC" id="1.13.12.19"/>
    </reaction>
</comment>
<accession>A0ABT7F6A4</accession>
<gene>
    <name evidence="13" type="ORF">QO033_20865</name>
</gene>
<evidence type="ECO:0000256" key="1">
    <source>
        <dbReference type="ARBA" id="ARBA00001954"/>
    </source>
</evidence>
<comment type="catalytic activity">
    <reaction evidence="10">
        <text>L-arginine + 2-oxoglutarate + O2 = guanidine + L-glutamate 5-semialdehyde + succinate + CO2</text>
        <dbReference type="Rhea" id="RHEA:31535"/>
        <dbReference type="ChEBI" id="CHEBI:15379"/>
        <dbReference type="ChEBI" id="CHEBI:16526"/>
        <dbReference type="ChEBI" id="CHEBI:16810"/>
        <dbReference type="ChEBI" id="CHEBI:30031"/>
        <dbReference type="ChEBI" id="CHEBI:30087"/>
        <dbReference type="ChEBI" id="CHEBI:32682"/>
        <dbReference type="ChEBI" id="CHEBI:58066"/>
        <dbReference type="EC" id="1.14.20.7"/>
    </reaction>
</comment>
<dbReference type="EC" id="1.14.20.7" evidence="3"/>
<evidence type="ECO:0000256" key="4">
    <source>
        <dbReference type="ARBA" id="ARBA00012531"/>
    </source>
</evidence>
<dbReference type="EMBL" id="JASNJD010000022">
    <property type="protein sequence ID" value="MDK3020141.1"/>
    <property type="molecule type" value="Genomic_DNA"/>
</dbReference>
<evidence type="ECO:0000256" key="5">
    <source>
        <dbReference type="ARBA" id="ARBA00019045"/>
    </source>
</evidence>
<dbReference type="PANTHER" id="PTHR47990">
    <property type="entry name" value="2-OXOGLUTARATE (2OG) AND FE(II)-DEPENDENT OXYGENASE SUPERFAMILY PROTEIN-RELATED"/>
    <property type="match status" value="1"/>
</dbReference>
<dbReference type="Pfam" id="PF03171">
    <property type="entry name" value="2OG-FeII_Oxy"/>
    <property type="match status" value="1"/>
</dbReference>
<evidence type="ECO:0000256" key="2">
    <source>
        <dbReference type="ARBA" id="ARBA00004767"/>
    </source>
</evidence>
<comment type="caution">
    <text evidence="13">The sequence shown here is derived from an EMBL/GenBank/DDBJ whole genome shotgun (WGS) entry which is preliminary data.</text>
</comment>
<feature type="domain" description="Fe2OG dioxygenase" evidence="12">
    <location>
        <begin position="183"/>
        <end position="286"/>
    </location>
</feature>
<dbReference type="RefSeq" id="WP_284482833.1">
    <property type="nucleotide sequence ID" value="NZ_JASNJD010000022.1"/>
</dbReference>
<evidence type="ECO:0000256" key="3">
    <source>
        <dbReference type="ARBA" id="ARBA00012293"/>
    </source>
</evidence>
<evidence type="ECO:0000256" key="11">
    <source>
        <dbReference type="RuleBase" id="RU003682"/>
    </source>
</evidence>
<dbReference type="InterPro" id="IPR026992">
    <property type="entry name" value="DIOX_N"/>
</dbReference>
<name>A0ABT7F6A4_9RHOB</name>
<comment type="similarity">
    <text evidence="11">Belongs to the iron/ascorbate-dependent oxidoreductase family.</text>
</comment>
<evidence type="ECO:0000256" key="10">
    <source>
        <dbReference type="ARBA" id="ARBA00049359"/>
    </source>
</evidence>
<dbReference type="PRINTS" id="PR00682">
    <property type="entry name" value="IPNSYNTHASE"/>
</dbReference>
<keyword evidence="11" id="KW-0479">Metal-binding</keyword>
<dbReference type="InterPro" id="IPR027443">
    <property type="entry name" value="IPNS-like_sf"/>
</dbReference>
<evidence type="ECO:0000256" key="6">
    <source>
        <dbReference type="ARBA" id="ARBA00022666"/>
    </source>
</evidence>